<proteinExistence type="predicted"/>
<name>A0A371F2Z6_MUCPR</name>
<accession>A0A371F2Z6</accession>
<reference evidence="1" key="1">
    <citation type="submission" date="2018-05" db="EMBL/GenBank/DDBJ databases">
        <title>Draft genome of Mucuna pruriens seed.</title>
        <authorList>
            <person name="Nnadi N.E."/>
            <person name="Vos R."/>
            <person name="Hasami M.H."/>
            <person name="Devisetty U.K."/>
            <person name="Aguiy J.C."/>
        </authorList>
    </citation>
    <scope>NUCLEOTIDE SEQUENCE [LARGE SCALE GENOMIC DNA]</scope>
    <source>
        <strain evidence="1">JCA_2017</strain>
    </source>
</reference>
<keyword evidence="2" id="KW-1185">Reference proteome</keyword>
<feature type="non-terminal residue" evidence="1">
    <location>
        <position position="1"/>
    </location>
</feature>
<dbReference type="EMBL" id="QJKJ01010822">
    <property type="protein sequence ID" value="RDX72635.1"/>
    <property type="molecule type" value="Genomic_DNA"/>
</dbReference>
<evidence type="ECO:0008006" key="3">
    <source>
        <dbReference type="Google" id="ProtNLM"/>
    </source>
</evidence>
<dbReference type="AlphaFoldDB" id="A0A371F2Z6"/>
<organism evidence="1 2">
    <name type="scientific">Mucuna pruriens</name>
    <name type="common">Velvet bean</name>
    <name type="synonym">Dolichos pruriens</name>
    <dbReference type="NCBI Taxonomy" id="157652"/>
    <lineage>
        <taxon>Eukaryota</taxon>
        <taxon>Viridiplantae</taxon>
        <taxon>Streptophyta</taxon>
        <taxon>Embryophyta</taxon>
        <taxon>Tracheophyta</taxon>
        <taxon>Spermatophyta</taxon>
        <taxon>Magnoliopsida</taxon>
        <taxon>eudicotyledons</taxon>
        <taxon>Gunneridae</taxon>
        <taxon>Pentapetalae</taxon>
        <taxon>rosids</taxon>
        <taxon>fabids</taxon>
        <taxon>Fabales</taxon>
        <taxon>Fabaceae</taxon>
        <taxon>Papilionoideae</taxon>
        <taxon>50 kb inversion clade</taxon>
        <taxon>NPAAA clade</taxon>
        <taxon>indigoferoid/millettioid clade</taxon>
        <taxon>Phaseoleae</taxon>
        <taxon>Mucuna</taxon>
    </lineage>
</organism>
<evidence type="ECO:0000313" key="2">
    <source>
        <dbReference type="Proteomes" id="UP000257109"/>
    </source>
</evidence>
<gene>
    <name evidence="1" type="ORF">CR513_47850</name>
</gene>
<sequence length="74" mass="8663">MVSSMLPKHDTTKLINTSLIKDSGGARMSQHYKSRLKKTFEMTDLGLMNYFLGIEARHKRKEYLSLKRNILNLY</sequence>
<evidence type="ECO:0000313" key="1">
    <source>
        <dbReference type="EMBL" id="RDX72635.1"/>
    </source>
</evidence>
<protein>
    <recommendedName>
        <fullName evidence="3">Reverse transcriptase Ty1/copia-type domain-containing protein</fullName>
    </recommendedName>
</protein>
<dbReference type="Proteomes" id="UP000257109">
    <property type="component" value="Unassembled WGS sequence"/>
</dbReference>
<comment type="caution">
    <text evidence="1">The sequence shown here is derived from an EMBL/GenBank/DDBJ whole genome shotgun (WGS) entry which is preliminary data.</text>
</comment>